<evidence type="ECO:0000256" key="10">
    <source>
        <dbReference type="RuleBase" id="RU003707"/>
    </source>
</evidence>
<dbReference type="InterPro" id="IPR001753">
    <property type="entry name" value="Enoyl-CoA_hydra/iso"/>
</dbReference>
<dbReference type="OrthoDB" id="2139957at2759"/>
<dbReference type="GO" id="GO:0004843">
    <property type="term" value="F:cysteine-type deubiquitinase activity"/>
    <property type="evidence" value="ECO:0007669"/>
    <property type="project" value="UniProtKB-UniRule"/>
</dbReference>
<comment type="similarity">
    <text evidence="2 10">Belongs to the enoyl-CoA hydratase/isomerase family.</text>
</comment>
<dbReference type="InterPro" id="IPR018376">
    <property type="entry name" value="Enoyl-CoA_hyd/isom_CS"/>
</dbReference>
<evidence type="ECO:0000256" key="5">
    <source>
        <dbReference type="ARBA" id="ARBA00022786"/>
    </source>
</evidence>
<dbReference type="InterPro" id="IPR029045">
    <property type="entry name" value="ClpP/crotonase-like_dom_sf"/>
</dbReference>
<keyword evidence="4 9" id="KW-0645">Protease</keyword>
<evidence type="ECO:0000256" key="3">
    <source>
        <dbReference type="ARBA" id="ARBA00012759"/>
    </source>
</evidence>
<dbReference type="InterPro" id="IPR036959">
    <property type="entry name" value="Peptidase_C12_UCH_sf"/>
</dbReference>
<evidence type="ECO:0000313" key="13">
    <source>
        <dbReference type="Proteomes" id="UP000095767"/>
    </source>
</evidence>
<evidence type="ECO:0000256" key="1">
    <source>
        <dbReference type="ARBA" id="ARBA00000707"/>
    </source>
</evidence>
<sequence>MRSPRGLLAVSGYLAGRHAPAVSVSTTGYHSLFFARAFQILAQPEPVRLQELSAPDSGILELRLERPEVKNAINWDVMRRLRSAIEKIQADATAKVVLVASSVPGAFCAGADLKVWSMYLFSLALPIPTIAVIEGVALGGGLELALSCDLRIWENAELGLPETGLAIIPGAGGTQRLPRLVGGSRAMELVFTGRRCGAAEAVMMGLANYCVPAGEAYQKALDIAREITQKGPLGIRMAKKAINQGMEVAAMSSALAVEGECYEQLLHTQDRLEALAAFAEKRKPVYTGEYLPVPPGSSALPPHPPLRSSMLGLRRLLAVSGHLSSRHATALTAPAPAHSALFVRALQILAQPGPVRLQKLSAPDSGIVELRLERPEAKNAIGKEMLQGLRSAIEEVEADAAANVVLVASSVPKVFCAGADLKALSIPTIAVVEGAAFGGGLELALSCDLRICGKDAKFSLPETGLAIIPGAGGTQRLPRIVGRSRAKEIIFTGRRFDAVEAVTMGVVNYCVPAGEAYQKALELAREINQKGPIAIKMAKKAINQGAEVDMTSALAVEAECYEQVLHTQDRLEGLAAFAEKRKPVYTGNFHPRASENHAGHTNTTPPPCRLCIWFRSAASSHSHSLATRSALPPRAEKMGKRWIPLEANPDVMNQFMWGLGVPEGDVQFCDVYGLDDELLAMVPQPVLAVLLLYPLKDEEEKEESGASGTSTAGGKDLSKKVYFTKQTVGNACGTIGVIHAIGNATSQIKLVEGSYFEKFYKQTADMDPVQRAAFLEEDDEMEDAHSVAAAAGDTDANVDVIEHFVCFSCVDGELYELDGGKSQPISHGPSSPETLLQDAAKAIKARIAENPNSLNFNVMALSKN</sequence>
<proteinExistence type="inferred from homology"/>
<organism evidence="12 13">
    <name type="scientific">Dichanthelium oligosanthes</name>
    <dbReference type="NCBI Taxonomy" id="888268"/>
    <lineage>
        <taxon>Eukaryota</taxon>
        <taxon>Viridiplantae</taxon>
        <taxon>Streptophyta</taxon>
        <taxon>Embryophyta</taxon>
        <taxon>Tracheophyta</taxon>
        <taxon>Spermatophyta</taxon>
        <taxon>Magnoliopsida</taxon>
        <taxon>Liliopsida</taxon>
        <taxon>Poales</taxon>
        <taxon>Poaceae</taxon>
        <taxon>PACMAD clade</taxon>
        <taxon>Panicoideae</taxon>
        <taxon>Panicodae</taxon>
        <taxon>Paniceae</taxon>
        <taxon>Dichantheliinae</taxon>
        <taxon>Dichanthelium</taxon>
    </lineage>
</organism>
<dbReference type="FunFam" id="1.10.12.10:FF:000001">
    <property type="entry name" value="Probable enoyl-CoA hydratase, mitochondrial"/>
    <property type="match status" value="2"/>
</dbReference>
<feature type="site" description="Transition state stabilizer" evidence="9">
    <location>
        <position position="726"/>
    </location>
</feature>
<dbReference type="Gene3D" id="3.90.226.10">
    <property type="entry name" value="2-enoyl-CoA Hydratase, Chain A, domain 1"/>
    <property type="match status" value="3"/>
</dbReference>
<dbReference type="CDD" id="cd09616">
    <property type="entry name" value="Peptidase_C12_UCH_L1_L3"/>
    <property type="match status" value="1"/>
</dbReference>
<dbReference type="Gene3D" id="3.40.532.10">
    <property type="entry name" value="Peptidase C12, ubiquitin carboxyl-terminal hydrolase"/>
    <property type="match status" value="1"/>
</dbReference>
<accession>A0A1E5VV68</accession>
<dbReference type="InterPro" id="IPR001578">
    <property type="entry name" value="Peptidase_C12_UCH"/>
</dbReference>
<dbReference type="SUPFAM" id="SSF52096">
    <property type="entry name" value="ClpP/crotonase"/>
    <property type="match status" value="2"/>
</dbReference>
<dbReference type="PANTHER" id="PTHR11941">
    <property type="entry name" value="ENOYL-COA HYDRATASE-RELATED"/>
    <property type="match status" value="1"/>
</dbReference>
<evidence type="ECO:0000259" key="11">
    <source>
        <dbReference type="PROSITE" id="PS52048"/>
    </source>
</evidence>
<dbReference type="GO" id="GO:0005739">
    <property type="term" value="C:mitochondrion"/>
    <property type="evidence" value="ECO:0007669"/>
    <property type="project" value="TreeGrafter"/>
</dbReference>
<evidence type="ECO:0000256" key="2">
    <source>
        <dbReference type="ARBA" id="ARBA00005254"/>
    </source>
</evidence>
<dbReference type="GO" id="GO:0016836">
    <property type="term" value="F:hydro-lyase activity"/>
    <property type="evidence" value="ECO:0007669"/>
    <property type="project" value="UniProtKB-ARBA"/>
</dbReference>
<dbReference type="Pfam" id="PF01088">
    <property type="entry name" value="Peptidase_C12"/>
    <property type="match status" value="1"/>
</dbReference>
<feature type="domain" description="UCH catalytic" evidence="11">
    <location>
        <begin position="641"/>
        <end position="863"/>
    </location>
</feature>
<dbReference type="GO" id="GO:0006511">
    <property type="term" value="P:ubiquitin-dependent protein catabolic process"/>
    <property type="evidence" value="ECO:0007669"/>
    <property type="project" value="UniProtKB-UniRule"/>
</dbReference>
<keyword evidence="5 9" id="KW-0833">Ubl conjugation pathway</keyword>
<gene>
    <name evidence="12" type="ORF">BAE44_0009993</name>
</gene>
<dbReference type="PROSITE" id="PS00166">
    <property type="entry name" value="ENOYL_COA_HYDRATASE"/>
    <property type="match status" value="2"/>
</dbReference>
<dbReference type="EMBL" id="LWDX02028707">
    <property type="protein sequence ID" value="OEL28989.1"/>
    <property type="molecule type" value="Genomic_DNA"/>
</dbReference>
<evidence type="ECO:0000256" key="6">
    <source>
        <dbReference type="ARBA" id="ARBA00022801"/>
    </source>
</evidence>
<dbReference type="Gene3D" id="1.10.12.10">
    <property type="entry name" value="Lyase 2-enoyl-coa Hydratase, Chain A, domain 2"/>
    <property type="match status" value="2"/>
</dbReference>
<reference evidence="12 13" key="1">
    <citation type="submission" date="2016-09" db="EMBL/GenBank/DDBJ databases">
        <title>The draft genome of Dichanthelium oligosanthes: A C3 panicoid grass species.</title>
        <authorList>
            <person name="Studer A.J."/>
            <person name="Schnable J.C."/>
            <person name="Brutnell T.P."/>
        </authorList>
    </citation>
    <scope>NUCLEOTIDE SEQUENCE [LARGE SCALE GENOMIC DNA]</scope>
    <source>
        <strain evidence="13">cv. Kellogg 1175</strain>
        <tissue evidence="12">Leaf</tissue>
    </source>
</reference>
<keyword evidence="6 9" id="KW-0378">Hydrolase</keyword>
<dbReference type="Proteomes" id="UP000095767">
    <property type="component" value="Unassembled WGS sequence"/>
</dbReference>
<dbReference type="PANTHER" id="PTHR11941:SF129">
    <property type="entry name" value="OS02G0654000 PROTEIN"/>
    <property type="match status" value="1"/>
</dbReference>
<keyword evidence="7 9" id="KW-0788">Thiol protease</keyword>
<evidence type="ECO:0000256" key="4">
    <source>
        <dbReference type="ARBA" id="ARBA00022670"/>
    </source>
</evidence>
<evidence type="ECO:0000256" key="9">
    <source>
        <dbReference type="PROSITE-ProRule" id="PRU01393"/>
    </source>
</evidence>
<dbReference type="EC" id="3.4.19.12" evidence="3 9"/>
<evidence type="ECO:0000256" key="8">
    <source>
        <dbReference type="ARBA" id="ARBA00023239"/>
    </source>
</evidence>
<protein>
    <recommendedName>
        <fullName evidence="3 9">ubiquitinyl hydrolase 1</fullName>
        <ecNumber evidence="3 9">3.4.19.12</ecNumber>
    </recommendedName>
</protein>
<comment type="caution">
    <text evidence="12">The sequence shown here is derived from an EMBL/GenBank/DDBJ whole genome shotgun (WGS) entry which is preliminary data.</text>
</comment>
<keyword evidence="13" id="KW-1185">Reference proteome</keyword>
<dbReference type="PRINTS" id="PR00707">
    <property type="entry name" value="UBCTHYDRLASE"/>
</dbReference>
<dbReference type="GO" id="GO:0006635">
    <property type="term" value="P:fatty acid beta-oxidation"/>
    <property type="evidence" value="ECO:0007669"/>
    <property type="project" value="TreeGrafter"/>
</dbReference>
<dbReference type="STRING" id="888268.A0A1E5VV68"/>
<dbReference type="InterPro" id="IPR038765">
    <property type="entry name" value="Papain-like_cys_pep_sf"/>
</dbReference>
<dbReference type="InterPro" id="IPR014748">
    <property type="entry name" value="Enoyl-CoA_hydra_C"/>
</dbReference>
<keyword evidence="8" id="KW-0456">Lyase</keyword>
<dbReference type="AlphaFoldDB" id="A0A1E5VV68"/>
<dbReference type="Pfam" id="PF00378">
    <property type="entry name" value="ECH_1"/>
    <property type="match status" value="3"/>
</dbReference>
<name>A0A1E5VV68_9POAL</name>
<dbReference type="SUPFAM" id="SSF54001">
    <property type="entry name" value="Cysteine proteinases"/>
    <property type="match status" value="1"/>
</dbReference>
<evidence type="ECO:0000256" key="7">
    <source>
        <dbReference type="ARBA" id="ARBA00022807"/>
    </source>
</evidence>
<dbReference type="FunFam" id="3.40.532.10:FF:000007">
    <property type="entry name" value="Ubiquitin carboxyl-terminal hydrolase"/>
    <property type="match status" value="1"/>
</dbReference>
<feature type="site" description="Important for enzyme activity" evidence="9">
    <location>
        <position position="818"/>
    </location>
</feature>
<dbReference type="CDD" id="cd06558">
    <property type="entry name" value="crotonase-like"/>
    <property type="match status" value="2"/>
</dbReference>
<feature type="active site" description="Nucleophile" evidence="9">
    <location>
        <position position="732"/>
    </location>
</feature>
<comment type="similarity">
    <text evidence="9">Belongs to the peptidase C12 family.</text>
</comment>
<evidence type="ECO:0000313" key="12">
    <source>
        <dbReference type="EMBL" id="OEL28989.1"/>
    </source>
</evidence>
<comment type="catalytic activity">
    <reaction evidence="1 9">
        <text>Thiol-dependent hydrolysis of ester, thioester, amide, peptide and isopeptide bonds formed by the C-terminal Gly of ubiquitin (a 76-residue protein attached to proteins as an intracellular targeting signal).</text>
        <dbReference type="EC" id="3.4.19.12"/>
    </reaction>
</comment>
<dbReference type="PROSITE" id="PS52048">
    <property type="entry name" value="UCH_DOMAIN"/>
    <property type="match status" value="1"/>
</dbReference>
<feature type="active site" description="Proton donor" evidence="9">
    <location>
        <position position="803"/>
    </location>
</feature>